<sequence length="146" mass="16802">MKSSLYFSLKTIVAAFIFAVVSPSVNAQSVWIMDFVEVKNGKETEVAYFIRENWQVFRVEALKQGIITSYKVLKTAPDSTAAFRYILMTEYADSTAVRLSEERFRPILKALRPNGPQFLNESRPKDFWQIPISKQAVTFIHSNEKK</sequence>
<evidence type="ECO:0000313" key="3">
    <source>
        <dbReference type="Proteomes" id="UP000541352"/>
    </source>
</evidence>
<dbReference type="RefSeq" id="WP_183980568.1">
    <property type="nucleotide sequence ID" value="NZ_JACIBY010000032.1"/>
</dbReference>
<dbReference type="EMBL" id="JACIBY010000032">
    <property type="protein sequence ID" value="MBB3842296.1"/>
    <property type="molecule type" value="Genomic_DNA"/>
</dbReference>
<feature type="chain" id="PRO_5031523404" evidence="1">
    <location>
        <begin position="28"/>
        <end position="146"/>
    </location>
</feature>
<evidence type="ECO:0000313" key="2">
    <source>
        <dbReference type="EMBL" id="MBB3842296.1"/>
    </source>
</evidence>
<accession>A0A7W6EUD7</accession>
<dbReference type="Proteomes" id="UP000541352">
    <property type="component" value="Unassembled WGS sequence"/>
</dbReference>
<reference evidence="2 3" key="1">
    <citation type="submission" date="2020-08" db="EMBL/GenBank/DDBJ databases">
        <title>Genomic Encyclopedia of Type Strains, Phase IV (KMG-IV): sequencing the most valuable type-strain genomes for metagenomic binning, comparative biology and taxonomic classification.</title>
        <authorList>
            <person name="Goeker M."/>
        </authorList>
    </citation>
    <scope>NUCLEOTIDE SEQUENCE [LARGE SCALE GENOMIC DNA]</scope>
    <source>
        <strain evidence="2 3">DSM 17976</strain>
    </source>
</reference>
<organism evidence="2 3">
    <name type="scientific">Runella defluvii</name>
    <dbReference type="NCBI Taxonomy" id="370973"/>
    <lineage>
        <taxon>Bacteria</taxon>
        <taxon>Pseudomonadati</taxon>
        <taxon>Bacteroidota</taxon>
        <taxon>Cytophagia</taxon>
        <taxon>Cytophagales</taxon>
        <taxon>Spirosomataceae</taxon>
        <taxon>Runella</taxon>
    </lineage>
</organism>
<evidence type="ECO:0000256" key="1">
    <source>
        <dbReference type="SAM" id="SignalP"/>
    </source>
</evidence>
<protein>
    <submittedName>
        <fullName evidence="2">Uncharacterized protein</fullName>
    </submittedName>
</protein>
<keyword evidence="3" id="KW-1185">Reference proteome</keyword>
<gene>
    <name evidence="2" type="ORF">FHS57_006327</name>
</gene>
<keyword evidence="1" id="KW-0732">Signal</keyword>
<comment type="caution">
    <text evidence="2">The sequence shown here is derived from an EMBL/GenBank/DDBJ whole genome shotgun (WGS) entry which is preliminary data.</text>
</comment>
<feature type="signal peptide" evidence="1">
    <location>
        <begin position="1"/>
        <end position="27"/>
    </location>
</feature>
<proteinExistence type="predicted"/>
<dbReference type="AlphaFoldDB" id="A0A7W6EUD7"/>
<name>A0A7W6EUD7_9BACT</name>